<accession>A0A0E3RZW2</accession>
<dbReference type="HOGENOM" id="CLU_097806_3_5_2"/>
<dbReference type="InterPro" id="IPR036388">
    <property type="entry name" value="WH-like_DNA-bd_sf"/>
</dbReference>
<dbReference type="InterPro" id="IPR001845">
    <property type="entry name" value="HTH_ArsR_DNA-bd_dom"/>
</dbReference>
<dbReference type="PANTHER" id="PTHR33154">
    <property type="entry name" value="TRANSCRIPTIONAL REGULATOR, ARSR FAMILY"/>
    <property type="match status" value="1"/>
</dbReference>
<dbReference type="STRING" id="1434111.MSLAZ_0593"/>
<keyword evidence="2" id="KW-0238">DNA-binding</keyword>
<keyword evidence="1" id="KW-0805">Transcription regulation</keyword>
<dbReference type="GO" id="GO:0008794">
    <property type="term" value="F:arsenate reductase (glutaredoxin) activity"/>
    <property type="evidence" value="ECO:0007669"/>
    <property type="project" value="UniProtKB-EC"/>
</dbReference>
<evidence type="ECO:0000256" key="2">
    <source>
        <dbReference type="ARBA" id="ARBA00023125"/>
    </source>
</evidence>
<evidence type="ECO:0000313" key="6">
    <source>
        <dbReference type="Proteomes" id="UP000033072"/>
    </source>
</evidence>
<dbReference type="InterPro" id="IPR051081">
    <property type="entry name" value="HTH_MetalResp_TranReg"/>
</dbReference>
<dbReference type="AlphaFoldDB" id="A0A0E3RZW2"/>
<dbReference type="Gene3D" id="1.10.10.10">
    <property type="entry name" value="Winged helix-like DNA-binding domain superfamily/Winged helix DNA-binding domain"/>
    <property type="match status" value="1"/>
</dbReference>
<dbReference type="Proteomes" id="UP000033072">
    <property type="component" value="Chromosome"/>
</dbReference>
<proteinExistence type="predicted"/>
<dbReference type="SUPFAM" id="SSF46785">
    <property type="entry name" value="Winged helix' DNA-binding domain"/>
    <property type="match status" value="1"/>
</dbReference>
<evidence type="ECO:0000256" key="1">
    <source>
        <dbReference type="ARBA" id="ARBA00023015"/>
    </source>
</evidence>
<dbReference type="KEGG" id="mls:MSLAZ_0593"/>
<keyword evidence="3" id="KW-0804">Transcription</keyword>
<evidence type="ECO:0000313" key="5">
    <source>
        <dbReference type="EMBL" id="AKB73854.1"/>
    </source>
</evidence>
<dbReference type="CDD" id="cd00090">
    <property type="entry name" value="HTH_ARSR"/>
    <property type="match status" value="1"/>
</dbReference>
<dbReference type="PATRIC" id="fig|1434111.4.peg.746"/>
<protein>
    <submittedName>
        <fullName evidence="5">Arsenate reductase</fullName>
        <ecNumber evidence="5">1.20.4.1</ecNumber>
    </submittedName>
</protein>
<dbReference type="GO" id="GO:0003700">
    <property type="term" value="F:DNA-binding transcription factor activity"/>
    <property type="evidence" value="ECO:0007669"/>
    <property type="project" value="InterPro"/>
</dbReference>
<dbReference type="EMBL" id="CP009515">
    <property type="protein sequence ID" value="AKB73854.1"/>
    <property type="molecule type" value="Genomic_DNA"/>
</dbReference>
<dbReference type="InterPro" id="IPR011991">
    <property type="entry name" value="ArsR-like_HTH"/>
</dbReference>
<keyword evidence="5" id="KW-0560">Oxidoreductase</keyword>
<dbReference type="Pfam" id="PF01022">
    <property type="entry name" value="HTH_5"/>
    <property type="match status" value="1"/>
</dbReference>
<dbReference type="PROSITE" id="PS50987">
    <property type="entry name" value="HTH_ARSR_2"/>
    <property type="match status" value="1"/>
</dbReference>
<dbReference type="PRINTS" id="PR00778">
    <property type="entry name" value="HTHARSR"/>
</dbReference>
<dbReference type="SMART" id="SM00418">
    <property type="entry name" value="HTH_ARSR"/>
    <property type="match status" value="1"/>
</dbReference>
<evidence type="ECO:0000259" key="4">
    <source>
        <dbReference type="PROSITE" id="PS50987"/>
    </source>
</evidence>
<keyword evidence="6" id="KW-1185">Reference proteome</keyword>
<reference evidence="5 6" key="1">
    <citation type="submission" date="2014-07" db="EMBL/GenBank/DDBJ databases">
        <title>Methanogenic archaea and the global carbon cycle.</title>
        <authorList>
            <person name="Henriksen J.R."/>
            <person name="Luke J."/>
            <person name="Reinhart S."/>
            <person name="Benedict M.N."/>
            <person name="Youngblut N.D."/>
            <person name="Metcalf M.E."/>
            <person name="Whitaker R.J."/>
            <person name="Metcalf W.W."/>
        </authorList>
    </citation>
    <scope>NUCLEOTIDE SEQUENCE [LARGE SCALE GENOMIC DNA]</scope>
    <source>
        <strain evidence="5 6">Z-7289</strain>
    </source>
</reference>
<name>A0A0E3RZW2_9EURY</name>
<organism evidence="5 6">
    <name type="scientific">Methanosarcina lacustris Z-7289</name>
    <dbReference type="NCBI Taxonomy" id="1434111"/>
    <lineage>
        <taxon>Archaea</taxon>
        <taxon>Methanobacteriati</taxon>
        <taxon>Methanobacteriota</taxon>
        <taxon>Stenosarchaea group</taxon>
        <taxon>Methanomicrobia</taxon>
        <taxon>Methanosarcinales</taxon>
        <taxon>Methanosarcinaceae</taxon>
        <taxon>Methanosarcina</taxon>
    </lineage>
</organism>
<dbReference type="PANTHER" id="PTHR33154:SF33">
    <property type="entry name" value="TRANSCRIPTIONAL REPRESSOR SDPR"/>
    <property type="match status" value="1"/>
</dbReference>
<feature type="domain" description="HTH arsR-type" evidence="4">
    <location>
        <begin position="38"/>
        <end position="132"/>
    </location>
</feature>
<dbReference type="InterPro" id="IPR036390">
    <property type="entry name" value="WH_DNA-bd_sf"/>
</dbReference>
<sequence length="132" mass="15660">MKTLNKKVKLLLFMSYCCPADPEKKKEWEEKMLQEIDFLDNDIKKASERFSALGHPIRLKIAYFLSQRDHCVCELTFKLNERQNLVSHHLTIMKNCGIIEAYSSSKWRFYRLNPEFGNILNIISQMQNKKSE</sequence>
<dbReference type="GO" id="GO:0003677">
    <property type="term" value="F:DNA binding"/>
    <property type="evidence" value="ECO:0007669"/>
    <property type="project" value="UniProtKB-KW"/>
</dbReference>
<gene>
    <name evidence="5" type="ORF">MSLAZ_0593</name>
</gene>
<dbReference type="EC" id="1.20.4.1" evidence="5"/>
<dbReference type="NCBIfam" id="NF033788">
    <property type="entry name" value="HTH_metalloreg"/>
    <property type="match status" value="1"/>
</dbReference>
<evidence type="ECO:0000256" key="3">
    <source>
        <dbReference type="ARBA" id="ARBA00023163"/>
    </source>
</evidence>